<dbReference type="HOGENOM" id="CLU_3373886_0_0_0"/>
<dbReference type="AlphaFoldDB" id="D9S654"/>
<organism evidence="1 2">
    <name type="scientific">Fibrobacter succinogenes (strain ATCC 19169 / S85)</name>
    <dbReference type="NCBI Taxonomy" id="59374"/>
    <lineage>
        <taxon>Bacteria</taxon>
        <taxon>Pseudomonadati</taxon>
        <taxon>Fibrobacterota</taxon>
        <taxon>Fibrobacteria</taxon>
        <taxon>Fibrobacterales</taxon>
        <taxon>Fibrobacteraceae</taxon>
        <taxon>Fibrobacter</taxon>
    </lineage>
</organism>
<sequence length="34" mass="3765">MRKAGDEPAFCFVLRSPVGAGHDKCADYLNLRNL</sequence>
<dbReference type="KEGG" id="fsc:FSU_2656"/>
<dbReference type="Proteomes" id="UP000000517">
    <property type="component" value="Chromosome"/>
</dbReference>
<evidence type="ECO:0000313" key="2">
    <source>
        <dbReference type="Proteomes" id="UP000000517"/>
    </source>
</evidence>
<evidence type="ECO:0000313" key="1">
    <source>
        <dbReference type="EMBL" id="ADL27330.1"/>
    </source>
</evidence>
<accession>D9S654</accession>
<proteinExistence type="predicted"/>
<dbReference type="EMBL" id="CP002158">
    <property type="protein sequence ID" value="ADL27330.1"/>
    <property type="molecule type" value="Genomic_DNA"/>
</dbReference>
<gene>
    <name evidence="1" type="ordered locus">FSU_2656</name>
</gene>
<protein>
    <submittedName>
        <fullName evidence="1">Uncharacterized protein</fullName>
    </submittedName>
</protein>
<name>D9S654_FIBSS</name>
<reference evidence="2" key="1">
    <citation type="submission" date="2010-08" db="EMBL/GenBank/DDBJ databases">
        <title>Complete sequence of Fibrobacter succinogenes subsp. succinogenes S85.</title>
        <authorList>
            <person name="Durkin A.S."/>
            <person name="Nelson K.E."/>
            <person name="Morrison M."/>
            <person name="Forsberg C.W."/>
            <person name="Wilson D.B."/>
            <person name="Russell J.B."/>
            <person name="Cann I.K.O."/>
            <person name="Mackie R.I."/>
            <person name="White B.A."/>
        </authorList>
    </citation>
    <scope>NUCLEOTIDE SEQUENCE [LARGE SCALE GENOMIC DNA]</scope>
    <source>
        <strain evidence="2">ATCC 19169 / S85</strain>
    </source>
</reference>